<feature type="transmembrane region" description="Helical" evidence="5">
    <location>
        <begin position="36"/>
        <end position="55"/>
    </location>
</feature>
<feature type="transmembrane region" description="Helical" evidence="5">
    <location>
        <begin position="263"/>
        <end position="282"/>
    </location>
</feature>
<protein>
    <submittedName>
        <fullName evidence="6">Uncharacterized protein</fullName>
    </submittedName>
</protein>
<dbReference type="SUPFAM" id="SSF103473">
    <property type="entry name" value="MFS general substrate transporter"/>
    <property type="match status" value="1"/>
</dbReference>
<feature type="transmembrane region" description="Helical" evidence="5">
    <location>
        <begin position="357"/>
        <end position="378"/>
    </location>
</feature>
<evidence type="ECO:0000313" key="7">
    <source>
        <dbReference type="Proteomes" id="UP001283361"/>
    </source>
</evidence>
<keyword evidence="1 5" id="KW-0812">Transmembrane</keyword>
<reference evidence="6" key="1">
    <citation type="journal article" date="2023" name="G3 (Bethesda)">
        <title>A reference genome for the long-term kleptoplast-retaining sea slug Elysia crispata morphotype clarki.</title>
        <authorList>
            <person name="Eastman K.E."/>
            <person name="Pendleton A.L."/>
            <person name="Shaikh M.A."/>
            <person name="Suttiyut T."/>
            <person name="Ogas R."/>
            <person name="Tomko P."/>
            <person name="Gavelis G."/>
            <person name="Widhalm J.R."/>
            <person name="Wisecaver J.H."/>
        </authorList>
    </citation>
    <scope>NUCLEOTIDE SEQUENCE</scope>
    <source>
        <strain evidence="6">ECLA1</strain>
    </source>
</reference>
<feature type="transmembrane region" description="Helical" evidence="5">
    <location>
        <begin position="12"/>
        <end position="30"/>
    </location>
</feature>
<evidence type="ECO:0000313" key="6">
    <source>
        <dbReference type="EMBL" id="KAK3768335.1"/>
    </source>
</evidence>
<keyword evidence="3 5" id="KW-0472">Membrane</keyword>
<gene>
    <name evidence="6" type="ORF">RRG08_031126</name>
</gene>
<evidence type="ECO:0000256" key="2">
    <source>
        <dbReference type="ARBA" id="ARBA00022989"/>
    </source>
</evidence>
<dbReference type="InterPro" id="IPR036259">
    <property type="entry name" value="MFS_trans_sf"/>
</dbReference>
<name>A0AAE0ZFG1_9GAST</name>
<dbReference type="PANTHER" id="PTHR23121">
    <property type="entry name" value="SODIUM-DEPENDENT GLUCOSE TRANSPORTER 1"/>
    <property type="match status" value="1"/>
</dbReference>
<feature type="transmembrane region" description="Helical" evidence="5">
    <location>
        <begin position="422"/>
        <end position="440"/>
    </location>
</feature>
<dbReference type="Gene3D" id="1.20.1250.20">
    <property type="entry name" value="MFS general substrate transporter like domains"/>
    <property type="match status" value="1"/>
</dbReference>
<keyword evidence="7" id="KW-1185">Reference proteome</keyword>
<organism evidence="6 7">
    <name type="scientific">Elysia crispata</name>
    <name type="common">lettuce slug</name>
    <dbReference type="NCBI Taxonomy" id="231223"/>
    <lineage>
        <taxon>Eukaryota</taxon>
        <taxon>Metazoa</taxon>
        <taxon>Spiralia</taxon>
        <taxon>Lophotrochozoa</taxon>
        <taxon>Mollusca</taxon>
        <taxon>Gastropoda</taxon>
        <taxon>Heterobranchia</taxon>
        <taxon>Euthyneura</taxon>
        <taxon>Panpulmonata</taxon>
        <taxon>Sacoglossa</taxon>
        <taxon>Placobranchoidea</taxon>
        <taxon>Plakobranchidae</taxon>
        <taxon>Elysia</taxon>
    </lineage>
</organism>
<feature type="region of interest" description="Disordered" evidence="4">
    <location>
        <begin position="491"/>
        <end position="510"/>
    </location>
</feature>
<evidence type="ECO:0000256" key="1">
    <source>
        <dbReference type="ARBA" id="ARBA00022692"/>
    </source>
</evidence>
<comment type="caution">
    <text evidence="6">The sequence shown here is derived from an EMBL/GenBank/DDBJ whole genome shotgun (WGS) entry which is preliminary data.</text>
</comment>
<dbReference type="AlphaFoldDB" id="A0AAE0ZFG1"/>
<feature type="transmembrane region" description="Helical" evidence="5">
    <location>
        <begin position="221"/>
        <end position="243"/>
    </location>
</feature>
<proteinExistence type="predicted"/>
<evidence type="ECO:0000256" key="3">
    <source>
        <dbReference type="ARBA" id="ARBA00023136"/>
    </source>
</evidence>
<evidence type="ECO:0000256" key="4">
    <source>
        <dbReference type="SAM" id="MobiDB-lite"/>
    </source>
</evidence>
<keyword evidence="2 5" id="KW-1133">Transmembrane helix</keyword>
<accession>A0AAE0ZFG1</accession>
<feature type="transmembrane region" description="Helical" evidence="5">
    <location>
        <begin position="76"/>
        <end position="94"/>
    </location>
</feature>
<sequence length="510" mass="55578">MLALDKRVPIHSLMLIGAVGASLSMFLIPACGNLSSLIFVLVVMGWCMGCLDCLANLKIIQMFGKNVGPFLQAMHCSYGIGAFVSPMIASAFLLNKDCSKYIDGFTIQTPSYHSMPTNESDLEPSTVTLHIPPQPHRVFRYRHMSRLPKAFYILGGLQLSIACLVAYVILQEKAGRLKQRIVPGSGHQQMHHIGSPSPSDFKVGSMGGWFRQCCACGPRSVIMVTVITCVMLFVFDGLQSSFANYIYTYAHESGVTGLKRYEGAILDACFWGFFASGRLIAVPIASKVTASFMLVVNIVGCSIALFVTLIFPTSFLNPPSHPLYPLTLLKTPLLHRLDQVGCSIALFVTLIFRWNHVIIYVGTCSVGLFVSSMSPTVMSMAEQFIDINPSITTCLVVVAALGEALCPVIVGNLVVNLGPSSFLLFCLAFSVAAIFLYGALSMSGKQTAKYNDARPESWIWLSKKQLAVDSESTFIKPSGLKYYSRMSDDSDSTSNLEMGPLGSKDNLVDH</sequence>
<feature type="transmembrane region" description="Helical" evidence="5">
    <location>
        <begin position="390"/>
        <end position="410"/>
    </location>
</feature>
<evidence type="ECO:0000256" key="5">
    <source>
        <dbReference type="SAM" id="Phobius"/>
    </source>
</evidence>
<dbReference type="Proteomes" id="UP001283361">
    <property type="component" value="Unassembled WGS sequence"/>
</dbReference>
<feature type="transmembrane region" description="Helical" evidence="5">
    <location>
        <begin position="150"/>
        <end position="170"/>
    </location>
</feature>
<dbReference type="EMBL" id="JAWDGP010004062">
    <property type="protein sequence ID" value="KAK3768335.1"/>
    <property type="molecule type" value="Genomic_DNA"/>
</dbReference>
<dbReference type="PANTHER" id="PTHR23121:SF10">
    <property type="entry name" value="MAJOR FACILITATOR SUPERFAMILY DOMAIN-CONTAINING PROTEIN 4A"/>
    <property type="match status" value="1"/>
</dbReference>
<feature type="transmembrane region" description="Helical" evidence="5">
    <location>
        <begin position="294"/>
        <end position="316"/>
    </location>
</feature>